<dbReference type="GO" id="GO:0070063">
    <property type="term" value="F:RNA polymerase binding"/>
    <property type="evidence" value="ECO:0007669"/>
    <property type="project" value="InterPro"/>
</dbReference>
<dbReference type="InterPro" id="IPR023459">
    <property type="entry name" value="Tscrpt_elong_fac_GreA/B_fam"/>
</dbReference>
<name>A0A1A3BJE3_MYCAS</name>
<dbReference type="InterPro" id="IPR036953">
    <property type="entry name" value="GreA/GreB_C_sf"/>
</dbReference>
<reference evidence="2 3" key="1">
    <citation type="submission" date="2016-06" db="EMBL/GenBank/DDBJ databases">
        <authorList>
            <person name="Kjaerup R.B."/>
            <person name="Dalgaard T.S."/>
            <person name="Juul-Madsen H.R."/>
        </authorList>
    </citation>
    <scope>NUCLEOTIDE SEQUENCE [LARGE SCALE GENOMIC DNA]</scope>
    <source>
        <strain evidence="2 3">1081914.2</strain>
    </source>
</reference>
<dbReference type="GO" id="GO:0032784">
    <property type="term" value="P:regulation of DNA-templated transcription elongation"/>
    <property type="evidence" value="ECO:0007669"/>
    <property type="project" value="InterPro"/>
</dbReference>
<proteinExistence type="predicted"/>
<dbReference type="SUPFAM" id="SSF54534">
    <property type="entry name" value="FKBP-like"/>
    <property type="match status" value="1"/>
</dbReference>
<gene>
    <name evidence="2" type="ORF">A9X01_05530</name>
</gene>
<dbReference type="PIRSF" id="PIRSF006092">
    <property type="entry name" value="GreA_GreB"/>
    <property type="match status" value="1"/>
</dbReference>
<accession>A0A1A3BJE3</accession>
<sequence length="147" mass="16285">MTAVDHIPMARPKYNRLQNELMALRSRPSVEVADDLVDTGEDLLGYRARRARIRHLERLLARAKHPRRGAVAEPGKLVTVRYDDSGRTETFMLGGYGACDTDKKIYPLRSPIGRAVVGARVGERRQVLKPDGAVVPVTLIDIDAGGR</sequence>
<dbReference type="OrthoDB" id="5118809at2"/>
<organism evidence="2 3">
    <name type="scientific">Mycobacterium asiaticum</name>
    <dbReference type="NCBI Taxonomy" id="1790"/>
    <lineage>
        <taxon>Bacteria</taxon>
        <taxon>Bacillati</taxon>
        <taxon>Actinomycetota</taxon>
        <taxon>Actinomycetes</taxon>
        <taxon>Mycobacteriales</taxon>
        <taxon>Mycobacteriaceae</taxon>
        <taxon>Mycobacterium</taxon>
    </lineage>
</organism>
<dbReference type="EMBL" id="LZKQ01000306">
    <property type="protein sequence ID" value="OBI74433.1"/>
    <property type="molecule type" value="Genomic_DNA"/>
</dbReference>
<dbReference type="Proteomes" id="UP000093795">
    <property type="component" value="Unassembled WGS sequence"/>
</dbReference>
<dbReference type="GO" id="GO:0003677">
    <property type="term" value="F:DNA binding"/>
    <property type="evidence" value="ECO:0007669"/>
    <property type="project" value="InterPro"/>
</dbReference>
<evidence type="ECO:0000259" key="1">
    <source>
        <dbReference type="Pfam" id="PF01272"/>
    </source>
</evidence>
<dbReference type="Gene3D" id="3.10.50.30">
    <property type="entry name" value="Transcription elongation factor, GreA/GreB, C-terminal domain"/>
    <property type="match status" value="1"/>
</dbReference>
<evidence type="ECO:0000313" key="2">
    <source>
        <dbReference type="EMBL" id="OBI74433.1"/>
    </source>
</evidence>
<dbReference type="Pfam" id="PF01272">
    <property type="entry name" value="GreA_GreB"/>
    <property type="match status" value="1"/>
</dbReference>
<dbReference type="STRING" id="1790.A5645_07480"/>
<dbReference type="AlphaFoldDB" id="A0A1A3BJE3"/>
<feature type="domain" description="Transcription elongation factor GreA/GreB C-terminal" evidence="1">
    <location>
        <begin position="72"/>
        <end position="142"/>
    </location>
</feature>
<dbReference type="RefSeq" id="WP_065123359.1">
    <property type="nucleotide sequence ID" value="NZ_LZKQ01000306.1"/>
</dbReference>
<comment type="caution">
    <text evidence="2">The sequence shown here is derived from an EMBL/GenBank/DDBJ whole genome shotgun (WGS) entry which is preliminary data.</text>
</comment>
<dbReference type="InterPro" id="IPR001437">
    <property type="entry name" value="Tscrpt_elong_fac_GreA/B_C"/>
</dbReference>
<protein>
    <recommendedName>
        <fullName evidence="1">Transcription elongation factor GreA/GreB C-terminal domain-containing protein</fullName>
    </recommendedName>
</protein>
<evidence type="ECO:0000313" key="3">
    <source>
        <dbReference type="Proteomes" id="UP000093795"/>
    </source>
</evidence>